<dbReference type="RefSeq" id="WP_271418337.1">
    <property type="nucleotide sequence ID" value="NZ_CP115668.1"/>
</dbReference>
<dbReference type="SUPFAM" id="SSF56784">
    <property type="entry name" value="HAD-like"/>
    <property type="match status" value="1"/>
</dbReference>
<reference evidence="1 2" key="1">
    <citation type="submission" date="2023-01" db="EMBL/GenBank/DDBJ databases">
        <authorList>
            <person name="Lee S.H."/>
            <person name="Jung H.S."/>
            <person name="Yun J.U."/>
        </authorList>
    </citation>
    <scope>NUCLEOTIDE SEQUENCE [LARGE SCALE GENOMIC DNA]</scope>
    <source>
        <strain evidence="1 2">CBA3108</strain>
    </source>
</reference>
<protein>
    <submittedName>
        <fullName evidence="1">HAD family hydrolase</fullName>
    </submittedName>
</protein>
<dbReference type="EMBL" id="CP115668">
    <property type="protein sequence ID" value="WCC80155.1"/>
    <property type="molecule type" value="Genomic_DNA"/>
</dbReference>
<sequence length="266" mass="28108">MLIATDLDGTFLRPDATVSARNLAALEAAEAAGVHVVPVTGRAIGGLRHIGPIFHRYALVCNGAVGLDLSGDDVLHTLPIPPETVRGFVETMTAHLPGVLFCSAVDDSSIFAVEAGYDELTPPYEAENDPAEHVVVTREELCSRGALKLMVTHPSVPAREVFALAERLAIPGVHTTWAGFSMAEANRADVNKAAGLEQICKVLGEDRSDVVALGDGANDVEMLRWAGTSYAMANANPLAIEAADRRAPSCDEDGFAIVVEELLASR</sequence>
<dbReference type="PROSITE" id="PS01229">
    <property type="entry name" value="COF_2"/>
    <property type="match status" value="1"/>
</dbReference>
<proteinExistence type="predicted"/>
<dbReference type="Gene3D" id="3.30.1240.10">
    <property type="match status" value="1"/>
</dbReference>
<organism evidence="1 2">
    <name type="scientific">Cutibacterium equinum</name>
    <dbReference type="NCBI Taxonomy" id="3016342"/>
    <lineage>
        <taxon>Bacteria</taxon>
        <taxon>Bacillati</taxon>
        <taxon>Actinomycetota</taxon>
        <taxon>Actinomycetes</taxon>
        <taxon>Propionibacteriales</taxon>
        <taxon>Propionibacteriaceae</taxon>
        <taxon>Cutibacterium</taxon>
    </lineage>
</organism>
<dbReference type="PANTHER" id="PTHR10000:SF8">
    <property type="entry name" value="HAD SUPERFAMILY HYDROLASE-LIKE, TYPE 3"/>
    <property type="match status" value="1"/>
</dbReference>
<accession>A0ABY7QYP7</accession>
<dbReference type="InterPro" id="IPR036412">
    <property type="entry name" value="HAD-like_sf"/>
</dbReference>
<dbReference type="GO" id="GO:0016787">
    <property type="term" value="F:hydrolase activity"/>
    <property type="evidence" value="ECO:0007669"/>
    <property type="project" value="UniProtKB-KW"/>
</dbReference>
<reference evidence="1 2" key="2">
    <citation type="submission" date="2023-06" db="EMBL/GenBank/DDBJ databases">
        <title>The Gram-positive Non-spore-bearing Anaerobic Bacilli of Human Feces.</title>
        <authorList>
            <person name="Eggerth A.H."/>
        </authorList>
    </citation>
    <scope>NUCLEOTIDE SEQUENCE [LARGE SCALE GENOMIC DNA]</scope>
    <source>
        <strain evidence="1 2">CBA3108</strain>
    </source>
</reference>
<dbReference type="PANTHER" id="PTHR10000">
    <property type="entry name" value="PHOSPHOSERINE PHOSPHATASE"/>
    <property type="match status" value="1"/>
</dbReference>
<dbReference type="Gene3D" id="3.40.50.1000">
    <property type="entry name" value="HAD superfamily/HAD-like"/>
    <property type="match status" value="1"/>
</dbReference>
<dbReference type="Pfam" id="PF08282">
    <property type="entry name" value="Hydrolase_3"/>
    <property type="match status" value="1"/>
</dbReference>
<name>A0ABY7QYP7_9ACTN</name>
<gene>
    <name evidence="1" type="ORF">O6R08_00920</name>
</gene>
<evidence type="ECO:0000313" key="1">
    <source>
        <dbReference type="EMBL" id="WCC80155.1"/>
    </source>
</evidence>
<dbReference type="Proteomes" id="UP001212097">
    <property type="component" value="Chromosome"/>
</dbReference>
<keyword evidence="1" id="KW-0378">Hydrolase</keyword>
<evidence type="ECO:0000313" key="2">
    <source>
        <dbReference type="Proteomes" id="UP001212097"/>
    </source>
</evidence>
<dbReference type="InterPro" id="IPR023214">
    <property type="entry name" value="HAD_sf"/>
</dbReference>
<keyword evidence="2" id="KW-1185">Reference proteome</keyword>